<evidence type="ECO:0000259" key="5">
    <source>
        <dbReference type="PROSITE" id="PS01124"/>
    </source>
</evidence>
<evidence type="ECO:0000313" key="6">
    <source>
        <dbReference type="EMBL" id="AZT91286.1"/>
    </source>
</evidence>
<dbReference type="Pfam" id="PF12833">
    <property type="entry name" value="HTH_18"/>
    <property type="match status" value="1"/>
</dbReference>
<dbReference type="InterPro" id="IPR020449">
    <property type="entry name" value="Tscrpt_reg_AraC-type_HTH"/>
</dbReference>
<dbReference type="SMART" id="SM00342">
    <property type="entry name" value="HTH_ARAC"/>
    <property type="match status" value="1"/>
</dbReference>
<dbReference type="InterPro" id="IPR018060">
    <property type="entry name" value="HTH_AraC"/>
</dbReference>
<dbReference type="EMBL" id="CP034791">
    <property type="protein sequence ID" value="AZT91286.1"/>
    <property type="molecule type" value="Genomic_DNA"/>
</dbReference>
<keyword evidence="2" id="KW-0238">DNA-binding</keyword>
<keyword evidence="7" id="KW-1185">Reference proteome</keyword>
<keyword evidence="3" id="KW-0804">Transcription</keyword>
<feature type="transmembrane region" description="Helical" evidence="4">
    <location>
        <begin position="301"/>
        <end position="322"/>
    </location>
</feature>
<feature type="domain" description="HTH araC/xylS-type" evidence="5">
    <location>
        <begin position="670"/>
        <end position="769"/>
    </location>
</feature>
<evidence type="ECO:0000256" key="2">
    <source>
        <dbReference type="ARBA" id="ARBA00023125"/>
    </source>
</evidence>
<evidence type="ECO:0000256" key="1">
    <source>
        <dbReference type="ARBA" id="ARBA00023015"/>
    </source>
</evidence>
<evidence type="ECO:0000256" key="3">
    <source>
        <dbReference type="ARBA" id="ARBA00023163"/>
    </source>
</evidence>
<dbReference type="RefSeq" id="WP_127352616.1">
    <property type="nucleotide sequence ID" value="NZ_CP034791.1"/>
</dbReference>
<reference evidence="6 7" key="1">
    <citation type="submission" date="2018-12" db="EMBL/GenBank/DDBJ databases">
        <title>Genome sequence from the cellulolytic species, Caldicellulosiruptor changbaiensis.</title>
        <authorList>
            <person name="Blumer-Schuette S.E."/>
            <person name="Mendoza C."/>
        </authorList>
    </citation>
    <scope>NUCLEOTIDE SEQUENCE [LARGE SCALE GENOMIC DNA]</scope>
    <source>
        <strain evidence="6 7">CBS-Z</strain>
    </source>
</reference>
<keyword evidence="1" id="KW-0805">Transcription regulation</keyword>
<gene>
    <name evidence="6" type="ORF">ELD05_12045</name>
</gene>
<proteinExistence type="predicted"/>
<keyword evidence="4" id="KW-0472">Membrane</keyword>
<dbReference type="GO" id="GO:0043565">
    <property type="term" value="F:sequence-specific DNA binding"/>
    <property type="evidence" value="ECO:0007669"/>
    <property type="project" value="InterPro"/>
</dbReference>
<dbReference type="PANTHER" id="PTHR43280:SF28">
    <property type="entry name" value="HTH-TYPE TRANSCRIPTIONAL ACTIVATOR RHAS"/>
    <property type="match status" value="1"/>
</dbReference>
<dbReference type="AlphaFoldDB" id="A0A3T0D8H8"/>
<dbReference type="GO" id="GO:0003700">
    <property type="term" value="F:DNA-binding transcription factor activity"/>
    <property type="evidence" value="ECO:0007669"/>
    <property type="project" value="InterPro"/>
</dbReference>
<accession>A0A3T0D8H8</accession>
<dbReference type="PANTHER" id="PTHR43280">
    <property type="entry name" value="ARAC-FAMILY TRANSCRIPTIONAL REGULATOR"/>
    <property type="match status" value="1"/>
</dbReference>
<evidence type="ECO:0000313" key="7">
    <source>
        <dbReference type="Proteomes" id="UP000282930"/>
    </source>
</evidence>
<dbReference type="PROSITE" id="PS01124">
    <property type="entry name" value="HTH_ARAC_FAMILY_2"/>
    <property type="match status" value="1"/>
</dbReference>
<dbReference type="Gene3D" id="1.10.10.60">
    <property type="entry name" value="Homeodomain-like"/>
    <property type="match status" value="2"/>
</dbReference>
<dbReference type="SUPFAM" id="SSF46689">
    <property type="entry name" value="Homeodomain-like"/>
    <property type="match status" value="1"/>
</dbReference>
<sequence length="772" mass="89810">MFKKALWRFVFSYLIIFVVPLLIGIGAYFNVKQIMLLSLYRYNKTALNQLKDKMENEVMGPVESLADWINLNPYYFIFLPEASEALDSNDRLLNIRNLCREISSQTYKNSYILDAFIYIDSQNLIIGPSYTTTPYNYYTYVYRPLNLNYDKWKELLNGEYQLKYIPSFKVKADYKEMQTILFANTLSRWNINGKNANVFVIIDQSKIISLMKEIISYPKGIIWILDRDNNQILQVASNKEDNISLPRLNFSIYRDFNIKELKINNEKWIVYYIVSPTYGWKYISMVPVNNFFEEIRRIRNFSLLLLGLMSIAGSILIFFFSLQNYRPLSEIKNLLQSRHTEPTQKNKSEYEVIRELVQIALTKEDELKNQILRFTPIIKNNLLFQLLTGNLTQKEIGEIELRTLGLENPNDNFIVAVLEVDDCSGFIKEETEQEYALATFVITNVLNELLVNNGIRYWEIFMSKTKISLIIETSSDEREFILKLSHIFETMIDFLEKNFAIYISVGISNIQKGIGNIKSAYEQAEKVLNLKFTKPNLKVFSFMQLHKDVIQQGEFLPKDIENRLTNSIKDAAGEKVEKILDEVLEYITNLASPHLGKMIFVYLYGLYYQILNSVPNELNEKLKPQPEEVMKLILEEKNPKKIFSCIKEDFLNLTRSVIANRQKGGNDLIGSILEFIEKEFTNPDISLSAIAEKFDITPQYLSAIFKEKTGQNLSDYILNLRMNRAKELLLSTNYSVTQIAKLIGYTEVSGFTKAFKKVEGVSPNKFREINKA</sequence>
<protein>
    <submittedName>
        <fullName evidence="6">AraC family transcriptional regulator</fullName>
    </submittedName>
</protein>
<dbReference type="Proteomes" id="UP000282930">
    <property type="component" value="Chromosome"/>
</dbReference>
<feature type="transmembrane region" description="Helical" evidence="4">
    <location>
        <begin position="6"/>
        <end position="31"/>
    </location>
</feature>
<keyword evidence="4" id="KW-0812">Transmembrane</keyword>
<dbReference type="PRINTS" id="PR00032">
    <property type="entry name" value="HTHARAC"/>
</dbReference>
<dbReference type="InterPro" id="IPR009057">
    <property type="entry name" value="Homeodomain-like_sf"/>
</dbReference>
<keyword evidence="4" id="KW-1133">Transmembrane helix</keyword>
<name>A0A3T0D8H8_9FIRM</name>
<organism evidence="6 7">
    <name type="scientific">Caldicellulosiruptor changbaiensis</name>
    <dbReference type="NCBI Taxonomy" id="1222016"/>
    <lineage>
        <taxon>Bacteria</taxon>
        <taxon>Bacillati</taxon>
        <taxon>Bacillota</taxon>
        <taxon>Bacillota incertae sedis</taxon>
        <taxon>Caldicellulosiruptorales</taxon>
        <taxon>Caldicellulosiruptoraceae</taxon>
        <taxon>Caldicellulosiruptor</taxon>
    </lineage>
</organism>
<evidence type="ECO:0000256" key="4">
    <source>
        <dbReference type="SAM" id="Phobius"/>
    </source>
</evidence>
<dbReference type="KEGG" id="ccha:ELD05_12045"/>